<sequence>MLGTATTPSTSGRASGSPVTGVDGLRSGLLASSVGWTVCGAIYPYTSQLMSGHENFKAYLRRLSLRSDATCQCGFPNGTFGAFSAGMSDGEPEERKTQIRNASGWC</sequence>
<gene>
    <name evidence="2" type="ORF">MEUPH1_LOCUS10761</name>
</gene>
<protein>
    <submittedName>
        <fullName evidence="2">Uncharacterized protein</fullName>
    </submittedName>
</protein>
<feature type="region of interest" description="Disordered" evidence="1">
    <location>
        <begin position="85"/>
        <end position="106"/>
    </location>
</feature>
<feature type="compositionally biased region" description="Polar residues" evidence="1">
    <location>
        <begin position="1"/>
        <end position="18"/>
    </location>
</feature>
<dbReference type="Proteomes" id="UP001160148">
    <property type="component" value="Unassembled WGS sequence"/>
</dbReference>
<name>A0AAV0WG12_9HEMI</name>
<accession>A0AAV0WG12</accession>
<organism evidence="2 3">
    <name type="scientific">Macrosiphum euphorbiae</name>
    <name type="common">potato aphid</name>
    <dbReference type="NCBI Taxonomy" id="13131"/>
    <lineage>
        <taxon>Eukaryota</taxon>
        <taxon>Metazoa</taxon>
        <taxon>Ecdysozoa</taxon>
        <taxon>Arthropoda</taxon>
        <taxon>Hexapoda</taxon>
        <taxon>Insecta</taxon>
        <taxon>Pterygota</taxon>
        <taxon>Neoptera</taxon>
        <taxon>Paraneoptera</taxon>
        <taxon>Hemiptera</taxon>
        <taxon>Sternorrhyncha</taxon>
        <taxon>Aphidomorpha</taxon>
        <taxon>Aphidoidea</taxon>
        <taxon>Aphididae</taxon>
        <taxon>Macrosiphini</taxon>
        <taxon>Macrosiphum</taxon>
    </lineage>
</organism>
<keyword evidence="3" id="KW-1185">Reference proteome</keyword>
<proteinExistence type="predicted"/>
<dbReference type="AlphaFoldDB" id="A0AAV0WG12"/>
<feature type="region of interest" description="Disordered" evidence="1">
    <location>
        <begin position="1"/>
        <end position="21"/>
    </location>
</feature>
<evidence type="ECO:0000313" key="2">
    <source>
        <dbReference type="EMBL" id="CAI6354824.1"/>
    </source>
</evidence>
<evidence type="ECO:0000256" key="1">
    <source>
        <dbReference type="SAM" id="MobiDB-lite"/>
    </source>
</evidence>
<reference evidence="2 3" key="1">
    <citation type="submission" date="2023-01" db="EMBL/GenBank/DDBJ databases">
        <authorList>
            <person name="Whitehead M."/>
        </authorList>
    </citation>
    <scope>NUCLEOTIDE SEQUENCE [LARGE SCALE GENOMIC DNA]</scope>
</reference>
<comment type="caution">
    <text evidence="2">The sequence shown here is derived from an EMBL/GenBank/DDBJ whole genome shotgun (WGS) entry which is preliminary data.</text>
</comment>
<dbReference type="EMBL" id="CARXXK010000002">
    <property type="protein sequence ID" value="CAI6354824.1"/>
    <property type="molecule type" value="Genomic_DNA"/>
</dbReference>
<evidence type="ECO:0000313" key="3">
    <source>
        <dbReference type="Proteomes" id="UP001160148"/>
    </source>
</evidence>